<feature type="domain" description="NAD-dependent epimerase/dehydratase" evidence="1">
    <location>
        <begin position="3"/>
        <end position="236"/>
    </location>
</feature>
<dbReference type="RefSeq" id="WP_146922241.1">
    <property type="nucleotide sequence ID" value="NZ_CP042430.1"/>
</dbReference>
<dbReference type="Pfam" id="PF01370">
    <property type="entry name" value="Epimerase"/>
    <property type="match status" value="1"/>
</dbReference>
<dbReference type="EMBL" id="CP042430">
    <property type="protein sequence ID" value="QEC49876.1"/>
    <property type="molecule type" value="Genomic_DNA"/>
</dbReference>
<evidence type="ECO:0000313" key="3">
    <source>
        <dbReference type="Proteomes" id="UP000321805"/>
    </source>
</evidence>
<dbReference type="PANTHER" id="PTHR48079:SF6">
    <property type="entry name" value="NAD(P)-BINDING DOMAIN-CONTAINING PROTEIN-RELATED"/>
    <property type="match status" value="1"/>
</dbReference>
<dbReference type="AlphaFoldDB" id="A0A5B8U9N3"/>
<dbReference type="GO" id="GO:0004029">
    <property type="term" value="F:aldehyde dehydrogenase (NAD+) activity"/>
    <property type="evidence" value="ECO:0007669"/>
    <property type="project" value="TreeGrafter"/>
</dbReference>
<dbReference type="Proteomes" id="UP000321805">
    <property type="component" value="Chromosome"/>
</dbReference>
<dbReference type="PANTHER" id="PTHR48079">
    <property type="entry name" value="PROTEIN YEEZ"/>
    <property type="match status" value="1"/>
</dbReference>
<dbReference type="Gene3D" id="3.40.50.720">
    <property type="entry name" value="NAD(P)-binding Rossmann-like Domain"/>
    <property type="match status" value="1"/>
</dbReference>
<reference evidence="2 3" key="1">
    <citation type="journal article" date="2018" name="J. Microbiol.">
        <title>Baekduia soli gen. nov., sp. nov., a novel bacterium isolated from the soil of Baekdu Mountain and proposal of a novel family name, Baekduiaceae fam. nov.</title>
        <authorList>
            <person name="An D.S."/>
            <person name="Siddiqi M.Z."/>
            <person name="Kim K.H."/>
            <person name="Yu H.S."/>
            <person name="Im W.T."/>
        </authorList>
    </citation>
    <scope>NUCLEOTIDE SEQUENCE [LARGE SCALE GENOMIC DNA]</scope>
    <source>
        <strain evidence="2 3">BR7-21</strain>
    </source>
</reference>
<protein>
    <submittedName>
        <fullName evidence="2">NAD(P)-dependent oxidoreductase</fullName>
    </submittedName>
</protein>
<keyword evidence="3" id="KW-1185">Reference proteome</keyword>
<dbReference type="InterPro" id="IPR036291">
    <property type="entry name" value="NAD(P)-bd_dom_sf"/>
</dbReference>
<dbReference type="InterPro" id="IPR001509">
    <property type="entry name" value="Epimerase_deHydtase"/>
</dbReference>
<dbReference type="InterPro" id="IPR051783">
    <property type="entry name" value="NAD(P)-dependent_oxidoreduct"/>
</dbReference>
<name>A0A5B8U9N3_9ACTN</name>
<evidence type="ECO:0000259" key="1">
    <source>
        <dbReference type="Pfam" id="PF01370"/>
    </source>
</evidence>
<dbReference type="GO" id="GO:0005737">
    <property type="term" value="C:cytoplasm"/>
    <property type="evidence" value="ECO:0007669"/>
    <property type="project" value="TreeGrafter"/>
</dbReference>
<evidence type="ECO:0000313" key="2">
    <source>
        <dbReference type="EMBL" id="QEC49876.1"/>
    </source>
</evidence>
<sequence>MRIFLAGATGAVGARMLPMLIDDGHEVVAMTRTAAKAGALREAGALPVVADGLDRDAVRGAVLGAEPEVVVHHLTALRGAADFRRFDATFAQTNRLRTEGTRHLLDAARDAGARRIIAQSYAGWPFAKVGGPVKDERAALDDAPPRAQRRTLAAIRELERSVAGARGIEGVVLRYGALYGPGTSLEPGADLAALIVRRRMPVVGSGAGVWSFTHVDDAAGAAVRALDHGAPGVYNVVDDDPAPVAVWLPEVARLLGAPEPRRVPRWIGRLAAGEVGVSLMTRVRGASNALARRELEWAPRYPSWREGLSARGGP</sequence>
<proteinExistence type="predicted"/>
<dbReference type="SUPFAM" id="SSF51735">
    <property type="entry name" value="NAD(P)-binding Rossmann-fold domains"/>
    <property type="match status" value="1"/>
</dbReference>
<dbReference type="KEGG" id="bsol:FSW04_21435"/>
<dbReference type="OrthoDB" id="9787292at2"/>
<gene>
    <name evidence="2" type="ORF">FSW04_21435</name>
</gene>
<organism evidence="2 3">
    <name type="scientific">Baekduia soli</name>
    <dbReference type="NCBI Taxonomy" id="496014"/>
    <lineage>
        <taxon>Bacteria</taxon>
        <taxon>Bacillati</taxon>
        <taxon>Actinomycetota</taxon>
        <taxon>Thermoleophilia</taxon>
        <taxon>Solirubrobacterales</taxon>
        <taxon>Baekduiaceae</taxon>
        <taxon>Baekduia</taxon>
    </lineage>
</organism>
<accession>A0A5B8U9N3</accession>